<dbReference type="STRING" id="105785.A0A2J7RQR9"/>
<dbReference type="Proteomes" id="UP000235965">
    <property type="component" value="Unassembled WGS sequence"/>
</dbReference>
<dbReference type="GO" id="GO:0015031">
    <property type="term" value="P:protein transport"/>
    <property type="evidence" value="ECO:0007669"/>
    <property type="project" value="UniProtKB-KW"/>
</dbReference>
<evidence type="ECO:0000256" key="2">
    <source>
        <dbReference type="ARBA" id="ARBA00004141"/>
    </source>
</evidence>
<evidence type="ECO:0000256" key="7">
    <source>
        <dbReference type="ARBA" id="ARBA00023136"/>
    </source>
</evidence>
<feature type="transmembrane region" description="Helical" evidence="9">
    <location>
        <begin position="68"/>
        <end position="94"/>
    </location>
</feature>
<proteinExistence type="inferred from homology"/>
<keyword evidence="7 9" id="KW-0472">Membrane</keyword>
<evidence type="ECO:0000256" key="5">
    <source>
        <dbReference type="ARBA" id="ARBA00022927"/>
    </source>
</evidence>
<protein>
    <recommendedName>
        <fullName evidence="9">Vesicle transport protein</fullName>
    </recommendedName>
</protein>
<dbReference type="FunCoup" id="A0A2J7RQR9">
    <property type="interactions" value="763"/>
</dbReference>
<evidence type="ECO:0000313" key="11">
    <source>
        <dbReference type="Proteomes" id="UP000235965"/>
    </source>
</evidence>
<organism evidence="10 11">
    <name type="scientific">Cryptotermes secundus</name>
    <dbReference type="NCBI Taxonomy" id="105785"/>
    <lineage>
        <taxon>Eukaryota</taxon>
        <taxon>Metazoa</taxon>
        <taxon>Ecdysozoa</taxon>
        <taxon>Arthropoda</taxon>
        <taxon>Hexapoda</taxon>
        <taxon>Insecta</taxon>
        <taxon>Pterygota</taxon>
        <taxon>Neoptera</taxon>
        <taxon>Polyneoptera</taxon>
        <taxon>Dictyoptera</taxon>
        <taxon>Blattodea</taxon>
        <taxon>Blattoidea</taxon>
        <taxon>Termitoidae</taxon>
        <taxon>Kalotermitidae</taxon>
        <taxon>Cryptotermitinae</taxon>
        <taxon>Cryptotermes</taxon>
    </lineage>
</organism>
<dbReference type="GO" id="GO:0016192">
    <property type="term" value="P:vesicle-mediated transport"/>
    <property type="evidence" value="ECO:0007669"/>
    <property type="project" value="InterPro"/>
</dbReference>
<name>A0A2J7RQR9_9NEOP</name>
<evidence type="ECO:0000256" key="1">
    <source>
        <dbReference type="ARBA" id="ARBA00003566"/>
    </source>
</evidence>
<feature type="transmembrane region" description="Helical" evidence="9">
    <location>
        <begin position="100"/>
        <end position="121"/>
    </location>
</feature>
<reference evidence="10 11" key="1">
    <citation type="submission" date="2017-12" db="EMBL/GenBank/DDBJ databases">
        <title>Hemimetabolous genomes reveal molecular basis of termite eusociality.</title>
        <authorList>
            <person name="Harrison M.C."/>
            <person name="Jongepier E."/>
            <person name="Robertson H.M."/>
            <person name="Arning N."/>
            <person name="Bitard-Feildel T."/>
            <person name="Chao H."/>
            <person name="Childers C.P."/>
            <person name="Dinh H."/>
            <person name="Doddapaneni H."/>
            <person name="Dugan S."/>
            <person name="Gowin J."/>
            <person name="Greiner C."/>
            <person name="Han Y."/>
            <person name="Hu H."/>
            <person name="Hughes D.S.T."/>
            <person name="Huylmans A.-K."/>
            <person name="Kemena C."/>
            <person name="Kremer L.P.M."/>
            <person name="Lee S.L."/>
            <person name="Lopez-Ezquerra A."/>
            <person name="Mallet L."/>
            <person name="Monroy-Kuhn J.M."/>
            <person name="Moser A."/>
            <person name="Murali S.C."/>
            <person name="Muzny D.M."/>
            <person name="Otani S."/>
            <person name="Piulachs M.-D."/>
            <person name="Poelchau M."/>
            <person name="Qu J."/>
            <person name="Schaub F."/>
            <person name="Wada-Katsumata A."/>
            <person name="Worley K.C."/>
            <person name="Xie Q."/>
            <person name="Ylla G."/>
            <person name="Poulsen M."/>
            <person name="Gibbs R.A."/>
            <person name="Schal C."/>
            <person name="Richards S."/>
            <person name="Belles X."/>
            <person name="Korb J."/>
            <person name="Bornberg-Bauer E."/>
        </authorList>
    </citation>
    <scope>NUCLEOTIDE SEQUENCE [LARGE SCALE GENOMIC DNA]</scope>
    <source>
        <tissue evidence="10">Whole body</tissue>
    </source>
</reference>
<dbReference type="PANTHER" id="PTHR23137:SF36">
    <property type="entry name" value="VESICLE TRANSPORT PROTEIN SFT2C"/>
    <property type="match status" value="1"/>
</dbReference>
<dbReference type="InterPro" id="IPR011691">
    <property type="entry name" value="Vesicle_transpt_SFT2"/>
</dbReference>
<evidence type="ECO:0000256" key="8">
    <source>
        <dbReference type="ARBA" id="ARBA00025800"/>
    </source>
</evidence>
<dbReference type="OrthoDB" id="660759at2759"/>
<feature type="transmembrane region" description="Helical" evidence="9">
    <location>
        <begin position="157"/>
        <end position="178"/>
    </location>
</feature>
<comment type="similarity">
    <text evidence="8 9">Belongs to the SFT2 family.</text>
</comment>
<dbReference type="InterPro" id="IPR007305">
    <property type="entry name" value="Vesicle_transpt_Got1/SFT2"/>
</dbReference>
<dbReference type="EMBL" id="NEVH01000618">
    <property type="protein sequence ID" value="PNF43182.1"/>
    <property type="molecule type" value="Genomic_DNA"/>
</dbReference>
<evidence type="ECO:0000256" key="9">
    <source>
        <dbReference type="RuleBase" id="RU363111"/>
    </source>
</evidence>
<keyword evidence="5 9" id="KW-0653">Protein transport</keyword>
<keyword evidence="11" id="KW-1185">Reference proteome</keyword>
<accession>A0A2J7RQR9</accession>
<evidence type="ECO:0000256" key="3">
    <source>
        <dbReference type="ARBA" id="ARBA00022448"/>
    </source>
</evidence>
<dbReference type="AlphaFoldDB" id="A0A2J7RQR9"/>
<dbReference type="PANTHER" id="PTHR23137">
    <property type="entry name" value="VESICLE TRANSPORT PROTEIN-RELATED"/>
    <property type="match status" value="1"/>
</dbReference>
<evidence type="ECO:0000313" key="10">
    <source>
        <dbReference type="EMBL" id="PNF43182.1"/>
    </source>
</evidence>
<dbReference type="GO" id="GO:0016020">
    <property type="term" value="C:membrane"/>
    <property type="evidence" value="ECO:0007669"/>
    <property type="project" value="UniProtKB-SubCell"/>
</dbReference>
<evidence type="ECO:0000256" key="6">
    <source>
        <dbReference type="ARBA" id="ARBA00022989"/>
    </source>
</evidence>
<comment type="caution">
    <text evidence="10">The sequence shown here is derived from an EMBL/GenBank/DDBJ whole genome shotgun (WGS) entry which is preliminary data.</text>
</comment>
<keyword evidence="3 9" id="KW-0813">Transport</keyword>
<comment type="subcellular location">
    <subcellularLocation>
        <location evidence="2 9">Membrane</location>
        <topology evidence="2 9">Multi-pass membrane protein</topology>
    </subcellularLocation>
</comment>
<evidence type="ECO:0000256" key="4">
    <source>
        <dbReference type="ARBA" id="ARBA00022692"/>
    </source>
</evidence>
<dbReference type="Pfam" id="PF04178">
    <property type="entry name" value="Got1"/>
    <property type="match status" value="1"/>
</dbReference>
<sequence>MANIKKDLEEYLSRNDKSQSKITMPALLSKSDVGKWFTRSASNEDTPAGWLSEAEKDYCPSLSRVQRIIGFCLFVMLGLLCFALAAMYVPVLLFKARKFALLYTMGSLSIICSFSFLWGPVNHMRHLFSRDRLPFTAAYFGTLLSTLYFALHVQSTPWTVLCAVGQIVALLWFLISYIPGGQTGLQFFTRLFSSAVTSTVSKTLPV</sequence>
<dbReference type="GO" id="GO:0005737">
    <property type="term" value="C:cytoplasm"/>
    <property type="evidence" value="ECO:0007669"/>
    <property type="project" value="UniProtKB-ARBA"/>
</dbReference>
<keyword evidence="6 9" id="KW-1133">Transmembrane helix</keyword>
<dbReference type="InParanoid" id="A0A2J7RQR9"/>
<comment type="function">
    <text evidence="1 9">May be involved in fusion of retrograde transport vesicles derived from an endocytic compartment with the Golgi complex.</text>
</comment>
<dbReference type="GO" id="GO:0012505">
    <property type="term" value="C:endomembrane system"/>
    <property type="evidence" value="ECO:0007669"/>
    <property type="project" value="UniProtKB-ARBA"/>
</dbReference>
<gene>
    <name evidence="10" type="ORF">B7P43_G15676</name>
</gene>
<keyword evidence="4 9" id="KW-0812">Transmembrane</keyword>
<feature type="transmembrane region" description="Helical" evidence="9">
    <location>
        <begin position="133"/>
        <end position="151"/>
    </location>
</feature>